<evidence type="ECO:0000313" key="1">
    <source>
        <dbReference type="EMBL" id="OFC72669.1"/>
    </source>
</evidence>
<comment type="caution">
    <text evidence="1">The sequence shown here is derived from an EMBL/GenBank/DDBJ whole genome shotgun (WGS) entry which is preliminary data.</text>
</comment>
<evidence type="ECO:0000313" key="2">
    <source>
        <dbReference type="Proteomes" id="UP000175691"/>
    </source>
</evidence>
<sequence length="198" mass="21759">MNIDNLFQTLRQQTGQAHRNLEATYPFNQHMRSTSFNAQAYARSLHVLKAFHLAAVQPIALLPAQITKLIDDEHVLSALNTDIAILPSNSDELPVFSIDNKNAPAETAIAFSYVWMGSSMGGSIISKWLQKHHPELPVNYYLSMAGAGSQWEAYKASTLEYARETNVDVAVCAAEAVKVFEGIIQAASCYQADNSPSN</sequence>
<dbReference type="Gene3D" id="1.20.910.10">
    <property type="entry name" value="Heme oxygenase-like"/>
    <property type="match status" value="1"/>
</dbReference>
<gene>
    <name evidence="1" type="ORF">BFC18_02125</name>
</gene>
<dbReference type="RefSeq" id="WP_070123293.1">
    <property type="nucleotide sequence ID" value="NZ_MDHN01000003.1"/>
</dbReference>
<protein>
    <recommendedName>
        <fullName evidence="3">Heme oxygenase</fullName>
    </recommendedName>
</protein>
<proteinExistence type="predicted"/>
<dbReference type="SUPFAM" id="SSF48613">
    <property type="entry name" value="Heme oxygenase-like"/>
    <property type="match status" value="1"/>
</dbReference>
<dbReference type="STRING" id="1656094.BFC18_02125"/>
<dbReference type="InterPro" id="IPR016084">
    <property type="entry name" value="Haem_Oase-like_multi-hlx"/>
</dbReference>
<reference evidence="1 2" key="1">
    <citation type="submission" date="2016-08" db="EMBL/GenBank/DDBJ databases">
        <authorList>
            <person name="Seilhamer J.J."/>
        </authorList>
    </citation>
    <scope>NUCLEOTIDE SEQUENCE [LARGE SCALE GENOMIC DNA]</scope>
    <source>
        <strain evidence="1 2">KCTC 42603</strain>
    </source>
</reference>
<accession>A0A1E7ZGP0</accession>
<name>A0A1E7ZGP0_9ALTE</name>
<dbReference type="Proteomes" id="UP000175691">
    <property type="component" value="Unassembled WGS sequence"/>
</dbReference>
<evidence type="ECO:0008006" key="3">
    <source>
        <dbReference type="Google" id="ProtNLM"/>
    </source>
</evidence>
<dbReference type="EMBL" id="MDHN01000003">
    <property type="protein sequence ID" value="OFC72669.1"/>
    <property type="molecule type" value="Genomic_DNA"/>
</dbReference>
<dbReference type="AlphaFoldDB" id="A0A1E7ZGP0"/>
<dbReference type="OrthoDB" id="6331195at2"/>
<keyword evidence="2" id="KW-1185">Reference proteome</keyword>
<organism evidence="1 2">
    <name type="scientific">Alteromonas confluentis</name>
    <dbReference type="NCBI Taxonomy" id="1656094"/>
    <lineage>
        <taxon>Bacteria</taxon>
        <taxon>Pseudomonadati</taxon>
        <taxon>Pseudomonadota</taxon>
        <taxon>Gammaproteobacteria</taxon>
        <taxon>Alteromonadales</taxon>
        <taxon>Alteromonadaceae</taxon>
        <taxon>Alteromonas/Salinimonas group</taxon>
        <taxon>Alteromonas</taxon>
    </lineage>
</organism>